<name>A0A4Z2GDR3_9TELE</name>
<organism evidence="2 3">
    <name type="scientific">Liparis tanakae</name>
    <name type="common">Tanaka's snailfish</name>
    <dbReference type="NCBI Taxonomy" id="230148"/>
    <lineage>
        <taxon>Eukaryota</taxon>
        <taxon>Metazoa</taxon>
        <taxon>Chordata</taxon>
        <taxon>Craniata</taxon>
        <taxon>Vertebrata</taxon>
        <taxon>Euteleostomi</taxon>
        <taxon>Actinopterygii</taxon>
        <taxon>Neopterygii</taxon>
        <taxon>Teleostei</taxon>
        <taxon>Neoteleostei</taxon>
        <taxon>Acanthomorphata</taxon>
        <taxon>Eupercaria</taxon>
        <taxon>Perciformes</taxon>
        <taxon>Cottioidei</taxon>
        <taxon>Cottales</taxon>
        <taxon>Liparidae</taxon>
        <taxon>Liparis</taxon>
    </lineage>
</organism>
<dbReference type="AlphaFoldDB" id="A0A4Z2GDR3"/>
<feature type="region of interest" description="Disordered" evidence="1">
    <location>
        <begin position="208"/>
        <end position="256"/>
    </location>
</feature>
<keyword evidence="3" id="KW-1185">Reference proteome</keyword>
<proteinExistence type="predicted"/>
<feature type="compositionally biased region" description="Polar residues" evidence="1">
    <location>
        <begin position="244"/>
        <end position="256"/>
    </location>
</feature>
<dbReference type="EMBL" id="SRLO01000597">
    <property type="protein sequence ID" value="TNN51043.1"/>
    <property type="molecule type" value="Genomic_DNA"/>
</dbReference>
<dbReference type="Proteomes" id="UP000314294">
    <property type="component" value="Unassembled WGS sequence"/>
</dbReference>
<protein>
    <submittedName>
        <fullName evidence="2">Uncharacterized protein</fullName>
    </submittedName>
</protein>
<sequence length="256" mass="28263">MISMGGGRGVWTSSSGSSSPPLCIPETVALEREPATLLWNRCRETTTTAENPNPRAHLIDDVILQVRVRLSQLPWLSRRTGLVSHFLSVFPERFGPGELDCSEPSDGCGCRLVTDSVFPSEPLTGVQRGRWATDRPRPLIGCCVVRTSITARLPFYDVLRLQVCPDALKLNHFLPRGATDNSLTPDQYRGPRRCFLPFPEPKKQSISTLERECDTQSAEQGTRPSWGGLRSVVRTRHQPGRSLGRSNSSTVWPGGG</sequence>
<evidence type="ECO:0000256" key="1">
    <source>
        <dbReference type="SAM" id="MobiDB-lite"/>
    </source>
</evidence>
<dbReference type="OrthoDB" id="10652156at2759"/>
<evidence type="ECO:0000313" key="2">
    <source>
        <dbReference type="EMBL" id="TNN51043.1"/>
    </source>
</evidence>
<accession>A0A4Z2GDR3</accession>
<reference evidence="2 3" key="1">
    <citation type="submission" date="2019-03" db="EMBL/GenBank/DDBJ databases">
        <title>First draft genome of Liparis tanakae, snailfish: a comprehensive survey of snailfish specific genes.</title>
        <authorList>
            <person name="Kim W."/>
            <person name="Song I."/>
            <person name="Jeong J.-H."/>
            <person name="Kim D."/>
            <person name="Kim S."/>
            <person name="Ryu S."/>
            <person name="Song J.Y."/>
            <person name="Lee S.K."/>
        </authorList>
    </citation>
    <scope>NUCLEOTIDE SEQUENCE [LARGE SCALE GENOMIC DNA]</scope>
    <source>
        <tissue evidence="2">Muscle</tissue>
    </source>
</reference>
<gene>
    <name evidence="2" type="ORF">EYF80_038773</name>
</gene>
<comment type="caution">
    <text evidence="2">The sequence shown here is derived from an EMBL/GenBank/DDBJ whole genome shotgun (WGS) entry which is preliminary data.</text>
</comment>
<evidence type="ECO:0000313" key="3">
    <source>
        <dbReference type="Proteomes" id="UP000314294"/>
    </source>
</evidence>
<feature type="compositionally biased region" description="Low complexity" evidence="1">
    <location>
        <begin position="10"/>
        <end position="19"/>
    </location>
</feature>
<feature type="region of interest" description="Disordered" evidence="1">
    <location>
        <begin position="1"/>
        <end position="22"/>
    </location>
</feature>